<evidence type="ECO:0000256" key="1">
    <source>
        <dbReference type="ARBA" id="ARBA00022801"/>
    </source>
</evidence>
<keyword evidence="2" id="KW-1015">Disulfide bond</keyword>
<dbReference type="Gene3D" id="3.40.50.1820">
    <property type="entry name" value="alpha/beta hydrolase"/>
    <property type="match status" value="1"/>
</dbReference>
<evidence type="ECO:0000256" key="2">
    <source>
        <dbReference type="ARBA" id="ARBA00023157"/>
    </source>
</evidence>
<dbReference type="AlphaFoldDB" id="A0A8K0PJ68"/>
<keyword evidence="1" id="KW-0378">Hydrolase</keyword>
<dbReference type="InterPro" id="IPR000675">
    <property type="entry name" value="Cutinase/axe"/>
</dbReference>
<dbReference type="Pfam" id="PF01083">
    <property type="entry name" value="Cutinase"/>
    <property type="match status" value="1"/>
</dbReference>
<feature type="compositionally biased region" description="Low complexity" evidence="3">
    <location>
        <begin position="245"/>
        <end position="269"/>
    </location>
</feature>
<feature type="chain" id="PRO_5035463896" description="Acetylxylan esterase 2" evidence="4">
    <location>
        <begin position="23"/>
        <end position="302"/>
    </location>
</feature>
<feature type="region of interest" description="Disordered" evidence="3">
    <location>
        <begin position="239"/>
        <end position="269"/>
    </location>
</feature>
<evidence type="ECO:0008006" key="7">
    <source>
        <dbReference type="Google" id="ProtNLM"/>
    </source>
</evidence>
<sequence>MKFTPLLPTALLLLTPLATAQANVPVTCVAGLHLIIARASNEPPGFGTLGPVKDAILSRVPQSDAIWVPYPATITNPPYTESQPQGVGNISALIKAYGDACPTGRMALLGYSQGAHIIGDALIGGDYAKFPAFVNGTGVGQKYLDQIAAVIMMGDPANVAGEDFLVGNSTRDGYFPRNNTESWETTGVGYKMQSYCDAEDTFCDSGTLGNASLLVHIGYVREYGSVAADYVVARAPRTSGGGNATNGTATASGGSATVAPTGTAPSSSSAVATQTGNAAVSVAGLAGPAVLGAMGAAFAMAL</sequence>
<dbReference type="SMART" id="SM01110">
    <property type="entry name" value="Cutinase"/>
    <property type="match status" value="1"/>
</dbReference>
<dbReference type="OrthoDB" id="2586582at2759"/>
<dbReference type="PANTHER" id="PTHR33630:SF9">
    <property type="entry name" value="CUTINASE 4"/>
    <property type="match status" value="1"/>
</dbReference>
<feature type="signal peptide" evidence="4">
    <location>
        <begin position="1"/>
        <end position="22"/>
    </location>
</feature>
<dbReference type="SUPFAM" id="SSF53474">
    <property type="entry name" value="alpha/beta-Hydrolases"/>
    <property type="match status" value="1"/>
</dbReference>
<gene>
    <name evidence="5" type="ORF">KVT40_004902</name>
</gene>
<organism evidence="5 6">
    <name type="scientific">Elsinoe batatas</name>
    <dbReference type="NCBI Taxonomy" id="2601811"/>
    <lineage>
        <taxon>Eukaryota</taxon>
        <taxon>Fungi</taxon>
        <taxon>Dikarya</taxon>
        <taxon>Ascomycota</taxon>
        <taxon>Pezizomycotina</taxon>
        <taxon>Dothideomycetes</taxon>
        <taxon>Dothideomycetidae</taxon>
        <taxon>Myriangiales</taxon>
        <taxon>Elsinoaceae</taxon>
        <taxon>Elsinoe</taxon>
    </lineage>
</organism>
<dbReference type="EMBL" id="JAESVG020000005">
    <property type="protein sequence ID" value="KAG8627419.1"/>
    <property type="molecule type" value="Genomic_DNA"/>
</dbReference>
<name>A0A8K0PJ68_9PEZI</name>
<accession>A0A8K0PJ68</accession>
<evidence type="ECO:0000313" key="6">
    <source>
        <dbReference type="Proteomes" id="UP000809789"/>
    </source>
</evidence>
<keyword evidence="4" id="KW-0732">Signal</keyword>
<dbReference type="GO" id="GO:0052689">
    <property type="term" value="F:carboxylic ester hydrolase activity"/>
    <property type="evidence" value="ECO:0007669"/>
    <property type="project" value="UniProtKB-ARBA"/>
</dbReference>
<evidence type="ECO:0000256" key="4">
    <source>
        <dbReference type="SAM" id="SignalP"/>
    </source>
</evidence>
<protein>
    <recommendedName>
        <fullName evidence="7">Acetylxylan esterase 2</fullName>
    </recommendedName>
</protein>
<reference evidence="5" key="1">
    <citation type="submission" date="2021-07" db="EMBL/GenBank/DDBJ databases">
        <title>Elsinoe batatas strain:CRI-CJ2 Genome sequencing and assembly.</title>
        <authorList>
            <person name="Huang L."/>
        </authorList>
    </citation>
    <scope>NUCLEOTIDE SEQUENCE</scope>
    <source>
        <strain evidence="5">CRI-CJ2</strain>
    </source>
</reference>
<dbReference type="Proteomes" id="UP000809789">
    <property type="component" value="Unassembled WGS sequence"/>
</dbReference>
<dbReference type="InterPro" id="IPR029058">
    <property type="entry name" value="AB_hydrolase_fold"/>
</dbReference>
<proteinExistence type="predicted"/>
<evidence type="ECO:0000256" key="3">
    <source>
        <dbReference type="SAM" id="MobiDB-lite"/>
    </source>
</evidence>
<evidence type="ECO:0000313" key="5">
    <source>
        <dbReference type="EMBL" id="KAG8627419.1"/>
    </source>
</evidence>
<comment type="caution">
    <text evidence="5">The sequence shown here is derived from an EMBL/GenBank/DDBJ whole genome shotgun (WGS) entry which is preliminary data.</text>
</comment>
<dbReference type="PANTHER" id="PTHR33630">
    <property type="entry name" value="CUTINASE RV1984C-RELATED-RELATED"/>
    <property type="match status" value="1"/>
</dbReference>
<keyword evidence="6" id="KW-1185">Reference proteome</keyword>